<reference evidence="5 7" key="2">
    <citation type="submission" date="2018-03" db="EMBL/GenBank/DDBJ databases">
        <authorList>
            <person name="Fogelqvist J."/>
        </authorList>
    </citation>
    <scope>NUCLEOTIDE SEQUENCE [LARGE SCALE GENOMIC DNA]</scope>
</reference>
<evidence type="ECO:0000259" key="3">
    <source>
        <dbReference type="PROSITE" id="PS50071"/>
    </source>
</evidence>
<dbReference type="GO" id="GO:0003677">
    <property type="term" value="F:DNA binding"/>
    <property type="evidence" value="ECO:0007669"/>
    <property type="project" value="UniProtKB-UniRule"/>
</dbReference>
<gene>
    <name evidence="4" type="ORF">PBRA_008739</name>
    <name evidence="5" type="ORF">PLBR_LOCUS5635</name>
</gene>
<proteinExistence type="predicted"/>
<sequence>MSATAMTPEQQQQQQAAAIRAQKIRAYLEMNFARDPNPAPAAVQAIASQIGESRDAVHNWFIQRRMLQAQSARHAAEEFDRRSPFTLTSIQIGDWQCTAQFKGHVTGQFDFDTQTVFWIVLSGGVAQRIGMPFDTITAIELSATTKTQARIVFSFSRPPRFSEEVDPAPDRSTEWTTIDDFSSGMQASQHLTHVLLLNKIDVEHHLRALIAFSPAIKGMIRTAMHKPAQPPSDSTQAHIPVN</sequence>
<dbReference type="STRING" id="37360.A0A0G4J2Q5"/>
<keyword evidence="1 2" id="KW-0371">Homeobox</keyword>
<dbReference type="CDD" id="cd00086">
    <property type="entry name" value="homeodomain"/>
    <property type="match status" value="1"/>
</dbReference>
<name>A0A0G4J2Q5_PLABS</name>
<evidence type="ECO:0000313" key="5">
    <source>
        <dbReference type="EMBL" id="SPQ98420.1"/>
    </source>
</evidence>
<keyword evidence="5" id="KW-0496">Mitochondrion</keyword>
<dbReference type="Pfam" id="PF24818">
    <property type="entry name" value="PH_TRF2_HOY1"/>
    <property type="match status" value="1"/>
</dbReference>
<dbReference type="PANTHER" id="PTHR33494">
    <property type="entry name" value="OS02G0793800 PROTEIN"/>
    <property type="match status" value="1"/>
</dbReference>
<feature type="DNA-binding region" description="Homeobox" evidence="1">
    <location>
        <begin position="30"/>
        <end position="72"/>
    </location>
</feature>
<dbReference type="AlphaFoldDB" id="A0A0G4J2Q5"/>
<dbReference type="Pfam" id="PF00046">
    <property type="entry name" value="Homeodomain"/>
    <property type="match status" value="1"/>
</dbReference>
<dbReference type="SMART" id="SM00389">
    <property type="entry name" value="HOX"/>
    <property type="match status" value="1"/>
</dbReference>
<dbReference type="EMBL" id="OVEO01000009">
    <property type="protein sequence ID" value="SPQ98420.1"/>
    <property type="molecule type" value="Genomic_DNA"/>
</dbReference>
<keyword evidence="1 2" id="KW-0238">DNA-binding</keyword>
<dbReference type="InterPro" id="IPR001356">
    <property type="entry name" value="HD"/>
</dbReference>
<geneLocation type="mitochondrion" evidence="5"/>
<feature type="domain" description="Homeobox" evidence="3">
    <location>
        <begin position="28"/>
        <end position="71"/>
    </location>
</feature>
<protein>
    <recommendedName>
        <fullName evidence="3">Homeobox domain-containing protein</fullName>
    </recommendedName>
</protein>
<dbReference type="Gene3D" id="1.10.10.60">
    <property type="entry name" value="Homeodomain-like"/>
    <property type="match status" value="1"/>
</dbReference>
<dbReference type="EMBL" id="CDSF01000118">
    <property type="protein sequence ID" value="CEP01797.1"/>
    <property type="molecule type" value="Genomic_DNA"/>
</dbReference>
<dbReference type="InterPro" id="IPR057939">
    <property type="entry name" value="TRF2_HOY1_PH"/>
</dbReference>
<comment type="subcellular location">
    <subcellularLocation>
        <location evidence="1 2">Nucleus</location>
    </subcellularLocation>
</comment>
<keyword evidence="6" id="KW-1185">Reference proteome</keyword>
<dbReference type="Proteomes" id="UP000290189">
    <property type="component" value="Unassembled WGS sequence"/>
</dbReference>
<dbReference type="GO" id="GO:0005634">
    <property type="term" value="C:nucleus"/>
    <property type="evidence" value="ECO:0007669"/>
    <property type="project" value="UniProtKB-SubCell"/>
</dbReference>
<reference evidence="4 6" key="1">
    <citation type="submission" date="2015-02" db="EMBL/GenBank/DDBJ databases">
        <authorList>
            <person name="Chooi Y.-H."/>
        </authorList>
    </citation>
    <scope>NUCLEOTIDE SEQUENCE [LARGE SCALE GENOMIC DNA]</scope>
    <source>
        <strain evidence="4">E3</strain>
    </source>
</reference>
<dbReference type="Proteomes" id="UP000039324">
    <property type="component" value="Unassembled WGS sequence"/>
</dbReference>
<dbReference type="InterPro" id="IPR009057">
    <property type="entry name" value="Homeodomain-like_sf"/>
</dbReference>
<keyword evidence="1 2" id="KW-0539">Nucleus</keyword>
<dbReference type="PANTHER" id="PTHR33494:SF1">
    <property type="entry name" value="C2H2-TYPE DOMAIN-CONTAINING PROTEIN-RELATED"/>
    <property type="match status" value="1"/>
</dbReference>
<organism evidence="4 6">
    <name type="scientific">Plasmodiophora brassicae</name>
    <name type="common">Clubroot disease agent</name>
    <dbReference type="NCBI Taxonomy" id="37360"/>
    <lineage>
        <taxon>Eukaryota</taxon>
        <taxon>Sar</taxon>
        <taxon>Rhizaria</taxon>
        <taxon>Endomyxa</taxon>
        <taxon>Phytomyxea</taxon>
        <taxon>Plasmodiophorida</taxon>
        <taxon>Plasmodiophoridae</taxon>
        <taxon>Plasmodiophora</taxon>
    </lineage>
</organism>
<accession>A0A0G4J2Q5</accession>
<evidence type="ECO:0000256" key="2">
    <source>
        <dbReference type="RuleBase" id="RU000682"/>
    </source>
</evidence>
<evidence type="ECO:0000256" key="1">
    <source>
        <dbReference type="PROSITE-ProRule" id="PRU00108"/>
    </source>
</evidence>
<evidence type="ECO:0000313" key="4">
    <source>
        <dbReference type="EMBL" id="CEP01797.1"/>
    </source>
</evidence>
<evidence type="ECO:0000313" key="7">
    <source>
        <dbReference type="Proteomes" id="UP000290189"/>
    </source>
</evidence>
<dbReference type="SUPFAM" id="SSF46689">
    <property type="entry name" value="Homeodomain-like"/>
    <property type="match status" value="1"/>
</dbReference>
<dbReference type="PROSITE" id="PS50071">
    <property type="entry name" value="HOMEOBOX_2"/>
    <property type="match status" value="1"/>
</dbReference>
<evidence type="ECO:0000313" key="6">
    <source>
        <dbReference type="Proteomes" id="UP000039324"/>
    </source>
</evidence>